<dbReference type="SUPFAM" id="SSF53335">
    <property type="entry name" value="S-adenosyl-L-methionine-dependent methyltransferases"/>
    <property type="match status" value="1"/>
</dbReference>
<protein>
    <submittedName>
        <fullName evidence="1">UPF0665 family protein C</fullName>
    </submittedName>
</protein>
<gene>
    <name evidence="1" type="ORF">PMIN01_11616</name>
</gene>
<dbReference type="GO" id="GO:0008757">
    <property type="term" value="F:S-adenosylmethionine-dependent methyltransferase activity"/>
    <property type="evidence" value="ECO:0007669"/>
    <property type="project" value="UniProtKB-ARBA"/>
</dbReference>
<dbReference type="EMBL" id="WJXW01000014">
    <property type="protein sequence ID" value="KAF9730747.1"/>
    <property type="molecule type" value="Genomic_DNA"/>
</dbReference>
<reference evidence="1" key="1">
    <citation type="journal article" date="2020" name="Mol. Plant Microbe Interact.">
        <title>Genome Sequence of the Biocontrol Agent Coniothyrium minitans strain Conio (IMI 134523).</title>
        <authorList>
            <person name="Patel D."/>
            <person name="Shittu T.A."/>
            <person name="Baroncelli R."/>
            <person name="Muthumeenakshi S."/>
            <person name="Osborne T.H."/>
            <person name="Janganan T.K."/>
            <person name="Sreenivasaprasad S."/>
        </authorList>
    </citation>
    <scope>NUCLEOTIDE SEQUENCE</scope>
    <source>
        <strain evidence="1">Conio</strain>
    </source>
</reference>
<dbReference type="Pfam" id="PF10294">
    <property type="entry name" value="Methyltransf_16"/>
    <property type="match status" value="1"/>
</dbReference>
<comment type="caution">
    <text evidence="1">The sequence shown here is derived from an EMBL/GenBank/DDBJ whole genome shotgun (WGS) entry which is preliminary data.</text>
</comment>
<dbReference type="Gene3D" id="3.40.50.150">
    <property type="entry name" value="Vaccinia Virus protein VP39"/>
    <property type="match status" value="1"/>
</dbReference>
<dbReference type="InterPro" id="IPR019410">
    <property type="entry name" value="Methyltransf_16"/>
</dbReference>
<proteinExistence type="predicted"/>
<dbReference type="PANTHER" id="PTHR14614:SF132">
    <property type="entry name" value="PROTEIN-LYSINE METHYLTRANSFERASE C42C1.13"/>
    <property type="match status" value="1"/>
</dbReference>
<dbReference type="GO" id="GO:0005829">
    <property type="term" value="C:cytosol"/>
    <property type="evidence" value="ECO:0007669"/>
    <property type="project" value="TreeGrafter"/>
</dbReference>
<evidence type="ECO:0000313" key="1">
    <source>
        <dbReference type="EMBL" id="KAF9730747.1"/>
    </source>
</evidence>
<dbReference type="AlphaFoldDB" id="A0A9P6KLC6"/>
<dbReference type="OrthoDB" id="413520at2759"/>
<dbReference type="PANTHER" id="PTHR14614">
    <property type="entry name" value="HEPATOCELLULAR CARCINOMA-ASSOCIATED ANTIGEN"/>
    <property type="match status" value="1"/>
</dbReference>
<name>A0A9P6KLC6_9PLEO</name>
<organism evidence="1 2">
    <name type="scientific">Paraphaeosphaeria minitans</name>
    <dbReference type="NCBI Taxonomy" id="565426"/>
    <lineage>
        <taxon>Eukaryota</taxon>
        <taxon>Fungi</taxon>
        <taxon>Dikarya</taxon>
        <taxon>Ascomycota</taxon>
        <taxon>Pezizomycotina</taxon>
        <taxon>Dothideomycetes</taxon>
        <taxon>Pleosporomycetidae</taxon>
        <taxon>Pleosporales</taxon>
        <taxon>Massarineae</taxon>
        <taxon>Didymosphaeriaceae</taxon>
        <taxon>Paraphaeosphaeria</taxon>
    </lineage>
</organism>
<dbReference type="Proteomes" id="UP000756921">
    <property type="component" value="Unassembled WGS sequence"/>
</dbReference>
<dbReference type="InterPro" id="IPR029063">
    <property type="entry name" value="SAM-dependent_MTases_sf"/>
</dbReference>
<evidence type="ECO:0000313" key="2">
    <source>
        <dbReference type="Proteomes" id="UP000756921"/>
    </source>
</evidence>
<keyword evidence="2" id="KW-1185">Reference proteome</keyword>
<accession>A0A9P6KLC6</accession>
<sequence length="389" mass="43224">MRYIRFLKPPRVVHDKYRPSAHVACLVTITSDLGDSFLPCRLTLSAELIQDERYASDPGSDAQLPAPDTLLSCDNVKAWKTLQWKEGMRSLPVTLPLGRNYKQDCALVVRIGAEPKSDYDDFHRMLLEDSPGVVSVWSAPFNLHSRAPIARTVERRFKIGPRTHRIFEETGESIARHLWDAGVALSSQLPCLLGDSGIISNMVADSRRRRRHADALPSSARSEPPLRIIELGSGCGMVSVVLSHLVANVEISVTDLAEAQAIAVRNIGYASRYCTNKPTLEFHELDWEQPLKYGGSLERAVDLVIAADCTYNADSSPAFVNTIQQIALRFPYLTVAVAMKKRHASEDVFFSLMSDAKFEMTSSISFPLPGDEITGDETVHLYVFTYLGN</sequence>